<dbReference type="InterPro" id="IPR018044">
    <property type="entry name" value="Peptidase_S11"/>
</dbReference>
<evidence type="ECO:0000256" key="3">
    <source>
        <dbReference type="ARBA" id="ARBA00012448"/>
    </source>
</evidence>
<accession>A0A343JEM9</accession>
<evidence type="ECO:0000256" key="11">
    <source>
        <dbReference type="ARBA" id="ARBA00034000"/>
    </source>
</evidence>
<feature type="domain" description="Peptidase S11 D-Ala-D-Ala carboxypeptidase A C-terminal" evidence="16">
    <location>
        <begin position="282"/>
        <end position="374"/>
    </location>
</feature>
<dbReference type="InterPro" id="IPR001967">
    <property type="entry name" value="Peptidase_S11_N"/>
</dbReference>
<dbReference type="Gene3D" id="3.40.710.10">
    <property type="entry name" value="DD-peptidase/beta-lactamase superfamily"/>
    <property type="match status" value="1"/>
</dbReference>
<reference evidence="17 18" key="1">
    <citation type="submission" date="2016-08" db="EMBL/GenBank/DDBJ databases">
        <title>Complete Genome Sequence Of The Indigo Reducing Clostridium isatidis DSM15098.</title>
        <authorList>
            <person name="Little G.T."/>
            <person name="Minton N.P."/>
        </authorList>
    </citation>
    <scope>NUCLEOTIDE SEQUENCE [LARGE SCALE GENOMIC DNA]</scope>
    <source>
        <strain evidence="17 18">DSM 15098</strain>
    </source>
</reference>
<dbReference type="EC" id="3.4.16.4" evidence="3"/>
<dbReference type="GO" id="GO:0071555">
    <property type="term" value="P:cell wall organization"/>
    <property type="evidence" value="ECO:0007669"/>
    <property type="project" value="UniProtKB-KW"/>
</dbReference>
<evidence type="ECO:0000256" key="5">
    <source>
        <dbReference type="ARBA" id="ARBA00022670"/>
    </source>
</evidence>
<evidence type="ECO:0000256" key="8">
    <source>
        <dbReference type="ARBA" id="ARBA00022960"/>
    </source>
</evidence>
<dbReference type="InterPro" id="IPR012338">
    <property type="entry name" value="Beta-lactam/transpept-like"/>
</dbReference>
<dbReference type="KEGG" id="cia:BEN51_10975"/>
<keyword evidence="9" id="KW-0573">Peptidoglycan synthesis</keyword>
<dbReference type="EMBL" id="CP016786">
    <property type="protein sequence ID" value="ASW43987.1"/>
    <property type="molecule type" value="Genomic_DNA"/>
</dbReference>
<feature type="active site" description="Acyl-ester intermediate" evidence="12">
    <location>
        <position position="64"/>
    </location>
</feature>
<keyword evidence="5" id="KW-0645">Protease</keyword>
<dbReference type="RefSeq" id="WP_119866114.1">
    <property type="nucleotide sequence ID" value="NZ_CP016786.1"/>
</dbReference>
<proteinExistence type="inferred from homology"/>
<feature type="transmembrane region" description="Helical" evidence="15">
    <location>
        <begin position="389"/>
        <end position="410"/>
    </location>
</feature>
<evidence type="ECO:0000256" key="14">
    <source>
        <dbReference type="RuleBase" id="RU004016"/>
    </source>
</evidence>
<dbReference type="PANTHER" id="PTHR21581:SF33">
    <property type="entry name" value="D-ALANYL-D-ALANINE CARBOXYPEPTIDASE DACB"/>
    <property type="match status" value="1"/>
</dbReference>
<evidence type="ECO:0000256" key="10">
    <source>
        <dbReference type="ARBA" id="ARBA00023316"/>
    </source>
</evidence>
<evidence type="ECO:0000256" key="1">
    <source>
        <dbReference type="ARBA" id="ARBA00004752"/>
    </source>
</evidence>
<evidence type="ECO:0000256" key="7">
    <source>
        <dbReference type="ARBA" id="ARBA00022801"/>
    </source>
</evidence>
<comment type="pathway">
    <text evidence="1">Cell wall biogenesis; peptidoglycan biosynthesis.</text>
</comment>
<dbReference type="GO" id="GO:0006508">
    <property type="term" value="P:proteolysis"/>
    <property type="evidence" value="ECO:0007669"/>
    <property type="project" value="UniProtKB-KW"/>
</dbReference>
<feature type="active site" description="Proton acceptor" evidence="12">
    <location>
        <position position="67"/>
    </location>
</feature>
<dbReference type="InterPro" id="IPR012907">
    <property type="entry name" value="Peptidase_S11_C"/>
</dbReference>
<evidence type="ECO:0000256" key="2">
    <source>
        <dbReference type="ARBA" id="ARBA00007164"/>
    </source>
</evidence>
<dbReference type="Pfam" id="PF07943">
    <property type="entry name" value="PBP5_C"/>
    <property type="match status" value="1"/>
</dbReference>
<dbReference type="PRINTS" id="PR00725">
    <property type="entry name" value="DADACBPTASE1"/>
</dbReference>
<keyword evidence="18" id="KW-1185">Reference proteome</keyword>
<comment type="catalytic activity">
    <reaction evidence="11">
        <text>Preferential cleavage: (Ac)2-L-Lys-D-Ala-|-D-Ala. Also transpeptidation of peptidyl-alanyl moieties that are N-acyl substituents of D-alanine.</text>
        <dbReference type="EC" id="3.4.16.4"/>
    </reaction>
</comment>
<dbReference type="OrthoDB" id="9791132at2"/>
<dbReference type="GO" id="GO:0009002">
    <property type="term" value="F:serine-type D-Ala-D-Ala carboxypeptidase activity"/>
    <property type="evidence" value="ECO:0007669"/>
    <property type="project" value="UniProtKB-EC"/>
</dbReference>
<dbReference type="Proteomes" id="UP000264883">
    <property type="component" value="Chromosome"/>
</dbReference>
<keyword evidence="6" id="KW-0732">Signal</keyword>
<organism evidence="17 18">
    <name type="scientific">Clostridium isatidis</name>
    <dbReference type="NCBI Taxonomy" id="182773"/>
    <lineage>
        <taxon>Bacteria</taxon>
        <taxon>Bacillati</taxon>
        <taxon>Bacillota</taxon>
        <taxon>Clostridia</taxon>
        <taxon>Eubacteriales</taxon>
        <taxon>Clostridiaceae</taxon>
        <taxon>Clostridium</taxon>
    </lineage>
</organism>
<keyword evidence="7" id="KW-0378">Hydrolase</keyword>
<evidence type="ECO:0000256" key="12">
    <source>
        <dbReference type="PIRSR" id="PIRSR618044-1"/>
    </source>
</evidence>
<feature type="binding site" evidence="13">
    <location>
        <position position="232"/>
    </location>
    <ligand>
        <name>substrate</name>
    </ligand>
</feature>
<dbReference type="SUPFAM" id="SSF56601">
    <property type="entry name" value="beta-lactamase/transpeptidase-like"/>
    <property type="match status" value="1"/>
</dbReference>
<evidence type="ECO:0000256" key="6">
    <source>
        <dbReference type="ARBA" id="ARBA00022729"/>
    </source>
</evidence>
<dbReference type="UniPathway" id="UPA00219"/>
<keyword evidence="15" id="KW-0472">Membrane</keyword>
<feature type="active site" evidence="12">
    <location>
        <position position="119"/>
    </location>
</feature>
<keyword evidence="15" id="KW-1133">Transmembrane helix</keyword>
<gene>
    <name evidence="17" type="ORF">BEN51_10975</name>
</gene>
<evidence type="ECO:0000259" key="16">
    <source>
        <dbReference type="SMART" id="SM00936"/>
    </source>
</evidence>
<keyword evidence="10" id="KW-0961">Cell wall biogenesis/degradation</keyword>
<keyword evidence="4 17" id="KW-0121">Carboxypeptidase</keyword>
<dbReference type="PANTHER" id="PTHR21581">
    <property type="entry name" value="D-ALANYL-D-ALANINE CARBOXYPEPTIDASE"/>
    <property type="match status" value="1"/>
</dbReference>
<dbReference type="SMART" id="SM00936">
    <property type="entry name" value="PBP5_C"/>
    <property type="match status" value="1"/>
</dbReference>
<comment type="similarity">
    <text evidence="2 14">Belongs to the peptidase S11 family.</text>
</comment>
<sequence length="429" mass="48420">MRKIFDNMLRVFLCTIFFICFSGSIIKAETALPEVYSEGAILMDGKTGDILYGKNEHVKFEPASTTKVMTALVVLENTKLTDKVTIGINPTLVDGSAIGIAEGEVYTVEELLIGLLLESGNDCAEALAEHVAGSVEKFAKMMNEKAREIGALDTTFKNPHGLHEEGHLTTAYDLALIMNEATKNEDFVRISRIDAHKYENHPFSNGDEKWAINRNQLFNEYTYYYEYAYTGKNGYTPEANHTYTATALKDGQLLVAAFLNATEKDNFYSNIGPLFNYGFDNFETVKLINSNEVLTSLNIDDENVLPLLSSKDVYYTKRRLESTPSYNINYDSNSINPEEIDVINKGEVIFTATVNVNGKTVSSIDLLSGASYENTSILKFFKDLNLLNIALYILILILILYIISSIVQSIRYKKVRKRRPKFRTRTRYR</sequence>
<dbReference type="Pfam" id="PF00768">
    <property type="entry name" value="Peptidase_S11"/>
    <property type="match status" value="1"/>
</dbReference>
<keyword evidence="15" id="KW-0812">Transmembrane</keyword>
<evidence type="ECO:0000256" key="15">
    <source>
        <dbReference type="SAM" id="Phobius"/>
    </source>
</evidence>
<keyword evidence="8" id="KW-0133">Cell shape</keyword>
<dbReference type="AlphaFoldDB" id="A0A343JEM9"/>
<dbReference type="GO" id="GO:0008360">
    <property type="term" value="P:regulation of cell shape"/>
    <property type="evidence" value="ECO:0007669"/>
    <property type="project" value="UniProtKB-KW"/>
</dbReference>
<evidence type="ECO:0000256" key="9">
    <source>
        <dbReference type="ARBA" id="ARBA00022984"/>
    </source>
</evidence>
<evidence type="ECO:0000256" key="4">
    <source>
        <dbReference type="ARBA" id="ARBA00022645"/>
    </source>
</evidence>
<evidence type="ECO:0000313" key="18">
    <source>
        <dbReference type="Proteomes" id="UP000264883"/>
    </source>
</evidence>
<evidence type="ECO:0000256" key="13">
    <source>
        <dbReference type="PIRSR" id="PIRSR618044-2"/>
    </source>
</evidence>
<protein>
    <recommendedName>
        <fullName evidence="3">serine-type D-Ala-D-Ala carboxypeptidase</fullName>
        <ecNumber evidence="3">3.4.16.4</ecNumber>
    </recommendedName>
</protein>
<name>A0A343JEM9_9CLOT</name>
<dbReference type="GO" id="GO:0009252">
    <property type="term" value="P:peptidoglycan biosynthetic process"/>
    <property type="evidence" value="ECO:0007669"/>
    <property type="project" value="UniProtKB-UniPathway"/>
</dbReference>
<evidence type="ECO:0000313" key="17">
    <source>
        <dbReference type="EMBL" id="ASW43987.1"/>
    </source>
</evidence>